<dbReference type="Proteomes" id="UP000256388">
    <property type="component" value="Unassembled WGS sequence"/>
</dbReference>
<organism evidence="5 6">
    <name type="scientific">Pelolinea submarina</name>
    <dbReference type="NCBI Taxonomy" id="913107"/>
    <lineage>
        <taxon>Bacteria</taxon>
        <taxon>Bacillati</taxon>
        <taxon>Chloroflexota</taxon>
        <taxon>Anaerolineae</taxon>
        <taxon>Anaerolineales</taxon>
        <taxon>Anaerolineaceae</taxon>
        <taxon>Pelolinea</taxon>
    </lineage>
</organism>
<dbReference type="EMBL" id="QUMS01000001">
    <property type="protein sequence ID" value="REG10354.1"/>
    <property type="molecule type" value="Genomic_DNA"/>
</dbReference>
<feature type="domain" description="HTH lacI-type" evidence="4">
    <location>
        <begin position="2"/>
        <end position="72"/>
    </location>
</feature>
<dbReference type="SUPFAM" id="SSF47413">
    <property type="entry name" value="lambda repressor-like DNA-binding domains"/>
    <property type="match status" value="1"/>
</dbReference>
<evidence type="ECO:0000313" key="6">
    <source>
        <dbReference type="Proteomes" id="UP000256388"/>
    </source>
</evidence>
<dbReference type="OrthoDB" id="9784962at2"/>
<keyword evidence="6" id="KW-1185">Reference proteome</keyword>
<proteinExistence type="predicted"/>
<dbReference type="InterPro" id="IPR000843">
    <property type="entry name" value="HTH_LacI"/>
</dbReference>
<dbReference type="AlphaFoldDB" id="A0A347ZUT0"/>
<dbReference type="Gene3D" id="3.40.50.2300">
    <property type="match status" value="2"/>
</dbReference>
<dbReference type="InterPro" id="IPR046335">
    <property type="entry name" value="LacI/GalR-like_sensor"/>
</dbReference>
<gene>
    <name evidence="5" type="ORF">DFR64_0209</name>
</gene>
<sequence>MQPTIRDIAKKVNRSITTVSRALHDYDDVSEETKELVRQAAKEMGYVANKQAQLLRQQHTDTIGFILPTFGPRFSDPFFSEFLAGIGNAAAEQDYDLLVSTCPPGAHEMDTYEKFVQSRRVDGFIIVRTRVDDQRIRYLDSINFPFVAFGRVPGLEHIPYIDENSEQGMRLIVDHLVKLGHRRFACIAPSLNMTFATHRMKGLKEGLAKHGISMRPEYVLTGDLTEKGGYERTLELIGLPERPTAIVACNDLMAIGAIRAIQDSGLTVGREISVTGFDDIPISEYVQPSLTTVSQPIYQIGRSACEMLVDLLNEVAFDRKQILLEPALMIRNSTGIPIA</sequence>
<dbReference type="SUPFAM" id="SSF53822">
    <property type="entry name" value="Periplasmic binding protein-like I"/>
    <property type="match status" value="1"/>
</dbReference>
<dbReference type="InterPro" id="IPR010982">
    <property type="entry name" value="Lambda_DNA-bd_dom_sf"/>
</dbReference>
<comment type="caution">
    <text evidence="5">The sequence shown here is derived from an EMBL/GenBank/DDBJ whole genome shotgun (WGS) entry which is preliminary data.</text>
</comment>
<dbReference type="Pfam" id="PF00356">
    <property type="entry name" value="LacI"/>
    <property type="match status" value="1"/>
</dbReference>
<protein>
    <submittedName>
        <fullName evidence="5">LacI family transcriptional regulator</fullName>
    </submittedName>
</protein>
<dbReference type="CDD" id="cd06292">
    <property type="entry name" value="PBP1_AglR_RafR-like"/>
    <property type="match status" value="1"/>
</dbReference>
<dbReference type="InterPro" id="IPR028082">
    <property type="entry name" value="Peripla_BP_I"/>
</dbReference>
<dbReference type="SMART" id="SM00354">
    <property type="entry name" value="HTH_LACI"/>
    <property type="match status" value="1"/>
</dbReference>
<keyword evidence="2" id="KW-0238">DNA-binding</keyword>
<reference evidence="5 6" key="1">
    <citation type="submission" date="2018-08" db="EMBL/GenBank/DDBJ databases">
        <title>Genomic Encyclopedia of Type Strains, Phase IV (KMG-IV): sequencing the most valuable type-strain genomes for metagenomic binning, comparative biology and taxonomic classification.</title>
        <authorList>
            <person name="Goeker M."/>
        </authorList>
    </citation>
    <scope>NUCLEOTIDE SEQUENCE [LARGE SCALE GENOMIC DNA]</scope>
    <source>
        <strain evidence="5 6">DSM 23923</strain>
    </source>
</reference>
<evidence type="ECO:0000256" key="3">
    <source>
        <dbReference type="ARBA" id="ARBA00023163"/>
    </source>
</evidence>
<evidence type="ECO:0000259" key="4">
    <source>
        <dbReference type="SMART" id="SM00354"/>
    </source>
</evidence>
<keyword evidence="1" id="KW-0805">Transcription regulation</keyword>
<accession>A0A347ZUT0</accession>
<evidence type="ECO:0000313" key="5">
    <source>
        <dbReference type="EMBL" id="REG10354.1"/>
    </source>
</evidence>
<dbReference type="PANTHER" id="PTHR30146:SF109">
    <property type="entry name" value="HTH-TYPE TRANSCRIPTIONAL REGULATOR GALS"/>
    <property type="match status" value="1"/>
</dbReference>
<dbReference type="GO" id="GO:0000976">
    <property type="term" value="F:transcription cis-regulatory region binding"/>
    <property type="evidence" value="ECO:0007669"/>
    <property type="project" value="TreeGrafter"/>
</dbReference>
<evidence type="ECO:0000256" key="2">
    <source>
        <dbReference type="ARBA" id="ARBA00023125"/>
    </source>
</evidence>
<dbReference type="GO" id="GO:0003700">
    <property type="term" value="F:DNA-binding transcription factor activity"/>
    <property type="evidence" value="ECO:0007669"/>
    <property type="project" value="TreeGrafter"/>
</dbReference>
<evidence type="ECO:0000256" key="1">
    <source>
        <dbReference type="ARBA" id="ARBA00023015"/>
    </source>
</evidence>
<dbReference type="CDD" id="cd01392">
    <property type="entry name" value="HTH_LacI"/>
    <property type="match status" value="1"/>
</dbReference>
<keyword evidence="3" id="KW-0804">Transcription</keyword>
<dbReference type="RefSeq" id="WP_158675096.1">
    <property type="nucleotide sequence ID" value="NZ_AP018437.1"/>
</dbReference>
<dbReference type="Gene3D" id="1.10.260.40">
    <property type="entry name" value="lambda repressor-like DNA-binding domains"/>
    <property type="match status" value="1"/>
</dbReference>
<name>A0A347ZUT0_9CHLR</name>
<dbReference type="PANTHER" id="PTHR30146">
    <property type="entry name" value="LACI-RELATED TRANSCRIPTIONAL REPRESSOR"/>
    <property type="match status" value="1"/>
</dbReference>
<dbReference type="Pfam" id="PF13377">
    <property type="entry name" value="Peripla_BP_3"/>
    <property type="match status" value="1"/>
</dbReference>